<protein>
    <recommendedName>
        <fullName evidence="4 12">Movement protein</fullName>
    </recommendedName>
    <alternativeName>
        <fullName evidence="11 12">Cell-to-cell transport protein</fullName>
    </alternativeName>
</protein>
<keyword evidence="10" id="KW-1035">Host cytoplasm</keyword>
<evidence type="ECO:0000256" key="9">
    <source>
        <dbReference type="ARBA" id="ARBA00023111"/>
    </source>
</evidence>
<dbReference type="GO" id="GO:0003723">
    <property type="term" value="F:RNA binding"/>
    <property type="evidence" value="ECO:0007669"/>
    <property type="project" value="UniProtKB-KW"/>
</dbReference>
<accession>Q7TG49</accession>
<keyword evidence="9" id="KW-1037">Host cytoskeleton</keyword>
<evidence type="ECO:0000256" key="7">
    <source>
        <dbReference type="ARBA" id="ARBA00023031"/>
    </source>
</evidence>
<dbReference type="GO" id="GO:0044163">
    <property type="term" value="C:host cytoskeleton"/>
    <property type="evidence" value="ECO:0007669"/>
    <property type="project" value="UniProtKB-SubCell"/>
</dbReference>
<keyword evidence="7 12" id="KW-0916">Viral movement protein</keyword>
<gene>
    <name evidence="12" type="primary">MP</name>
</gene>
<dbReference type="Pfam" id="PF01107">
    <property type="entry name" value="MP"/>
    <property type="match status" value="1"/>
</dbReference>
<comment type="similarity">
    <text evidence="3 12">Belongs to the tobamovirus movement protein family.</text>
</comment>
<keyword evidence="5 12" id="KW-0813">Transport</keyword>
<dbReference type="InterPro" id="IPR001022">
    <property type="entry name" value="TMV_movement"/>
</dbReference>
<evidence type="ECO:0000256" key="4">
    <source>
        <dbReference type="ARBA" id="ARBA00014660"/>
    </source>
</evidence>
<evidence type="ECO:0000256" key="8">
    <source>
        <dbReference type="ARBA" id="ARBA00023081"/>
    </source>
</evidence>
<evidence type="ECO:0000256" key="6">
    <source>
        <dbReference type="ARBA" id="ARBA00022884"/>
    </source>
</evidence>
<dbReference type="GO" id="GO:0044219">
    <property type="term" value="C:host cell plasmodesma"/>
    <property type="evidence" value="ECO:0007669"/>
    <property type="project" value="UniProtKB-SubCell"/>
</dbReference>
<dbReference type="OrthoDB" id="8677at10239"/>
<evidence type="ECO:0000256" key="5">
    <source>
        <dbReference type="ARBA" id="ARBA00022448"/>
    </source>
</evidence>
<keyword evidence="8" id="KW-1031">Host cell junction</keyword>
<evidence type="ECO:0000256" key="1">
    <source>
        <dbReference type="ARBA" id="ARBA00004133"/>
    </source>
</evidence>
<dbReference type="EMBL" id="AY137775">
    <property type="protein sequence ID" value="AAN17780.1"/>
    <property type="molecule type" value="Genomic_RNA"/>
</dbReference>
<keyword evidence="15" id="KW-1185">Reference proteome</keyword>
<comment type="function">
    <text evidence="12">Transports viral genome to neighboring plant cells directly through plasmosdesmata, without any budding. The movement protein allows efficient cell to cell propagation, by bypassing the host cell wall barrier. Forms a ribonucleoprotein complex with viral RNA.</text>
</comment>
<evidence type="ECO:0000256" key="13">
    <source>
        <dbReference type="SAM" id="MobiDB-lite"/>
    </source>
</evidence>
<dbReference type="InterPro" id="IPR028919">
    <property type="entry name" value="Viral_movement"/>
</dbReference>
<evidence type="ECO:0000313" key="14">
    <source>
        <dbReference type="EMBL" id="AAN17780.1"/>
    </source>
</evidence>
<dbReference type="GO" id="GO:0046740">
    <property type="term" value="P:transport of virus in host, cell to cell"/>
    <property type="evidence" value="ECO:0007669"/>
    <property type="project" value="UniProtKB-KW"/>
</dbReference>
<evidence type="ECO:0000256" key="12">
    <source>
        <dbReference type="RuleBase" id="RU004373"/>
    </source>
</evidence>
<dbReference type="PRINTS" id="PR00964">
    <property type="entry name" value="MOVEMENT"/>
</dbReference>
<evidence type="ECO:0000256" key="2">
    <source>
        <dbReference type="ARBA" id="ARBA00004621"/>
    </source>
</evidence>
<organism evidence="14 15">
    <name type="scientific">Tobacco latent virus</name>
    <dbReference type="NCBI Taxonomy" id="2083209"/>
    <lineage>
        <taxon>Viruses</taxon>
        <taxon>Riboviria</taxon>
        <taxon>Orthornavirae</taxon>
        <taxon>Kitrinoviricota</taxon>
        <taxon>Alsuviricetes</taxon>
        <taxon>Martellivirales</taxon>
        <taxon>Virgaviridae</taxon>
        <taxon>Tobamovirus</taxon>
        <taxon>Tobamovirus latentabaci</taxon>
    </lineage>
</organism>
<evidence type="ECO:0000313" key="15">
    <source>
        <dbReference type="Proteomes" id="UP000243532"/>
    </source>
</evidence>
<feature type="region of interest" description="Disordered" evidence="13">
    <location>
        <begin position="217"/>
        <end position="288"/>
    </location>
</feature>
<evidence type="ECO:0000256" key="10">
    <source>
        <dbReference type="ARBA" id="ARBA00023200"/>
    </source>
</evidence>
<proteinExistence type="inferred from homology"/>
<evidence type="ECO:0000256" key="3">
    <source>
        <dbReference type="ARBA" id="ARBA00006984"/>
    </source>
</evidence>
<evidence type="ECO:0000256" key="11">
    <source>
        <dbReference type="ARBA" id="ARBA00030527"/>
    </source>
</evidence>
<dbReference type="Proteomes" id="UP000243532">
    <property type="component" value="Segment"/>
</dbReference>
<name>Q7TG49_9VIRU</name>
<feature type="compositionally biased region" description="Low complexity" evidence="13">
    <location>
        <begin position="230"/>
        <end position="249"/>
    </location>
</feature>
<reference evidence="14 15" key="1">
    <citation type="journal article" date="2003" name="Eur. J. Plant Pathol.">
        <title>Nigerian tobacco latent virus: a new Tobamovirus from tobacco in Nigeria.</title>
        <authorList>
            <person name="Ladipo J."/>
            <person name="Koenig R."/>
            <person name="Lesemann D.-E."/>
        </authorList>
    </citation>
    <scope>NUCLEOTIDE SEQUENCE [LARGE SCALE GENOMIC DNA]</scope>
</reference>
<keyword evidence="6 12" id="KW-0694">RNA-binding</keyword>
<sequence length="288" mass="31724">MAISLRETVNINEFINLSTTEKLLPKFMTNVKSVRVSTVDKLMVSKNDSLSDIDLLKGVKLIEGGYVSLVGLVVSGEWNLPDNCAGGVSICLVDKRLKVSKEATLGSYNAPACKKQFSFKIIPNYAVTTADAKRAPWQILVNIKGVRMENGWCPLSLEFVSVCIVHKNNVKLGLREKITNVSDNGPIELTEAVVDEFVESVPMAERLEKFKRLSSFGGNRAPKARQPPRNNKSFNNRVVNNNNESVGSVVKKDDRPEPAVNTGPVVTEFRVSDDGGDDESYDASWLSF</sequence>
<comment type="subcellular location">
    <subcellularLocation>
        <location evidence="2">Host cell junction</location>
        <location evidence="2">Host plasmodesma</location>
    </subcellularLocation>
    <subcellularLocation>
        <location evidence="1">Host cytoplasm</location>
        <location evidence="1">Host cytoskeleton</location>
    </subcellularLocation>
</comment>